<comment type="caution">
    <text evidence="2">The sequence shown here is derived from an EMBL/GenBank/DDBJ whole genome shotgun (WGS) entry which is preliminary data.</text>
</comment>
<keyword evidence="1" id="KW-0175">Coiled coil</keyword>
<organism evidence="2 3">
    <name type="scientific">Cirrhinus mrigala</name>
    <name type="common">Mrigala</name>
    <dbReference type="NCBI Taxonomy" id="683832"/>
    <lineage>
        <taxon>Eukaryota</taxon>
        <taxon>Metazoa</taxon>
        <taxon>Chordata</taxon>
        <taxon>Craniata</taxon>
        <taxon>Vertebrata</taxon>
        <taxon>Euteleostomi</taxon>
        <taxon>Actinopterygii</taxon>
        <taxon>Neopterygii</taxon>
        <taxon>Teleostei</taxon>
        <taxon>Ostariophysi</taxon>
        <taxon>Cypriniformes</taxon>
        <taxon>Cyprinidae</taxon>
        <taxon>Labeoninae</taxon>
        <taxon>Labeonini</taxon>
        <taxon>Cirrhinus</taxon>
    </lineage>
</organism>
<proteinExistence type="predicted"/>
<protein>
    <submittedName>
        <fullName evidence="2">Uncharacterized protein</fullName>
    </submittedName>
</protein>
<feature type="coiled-coil region" evidence="1">
    <location>
        <begin position="1"/>
        <end position="28"/>
    </location>
</feature>
<dbReference type="AlphaFoldDB" id="A0ABD0N4H1"/>
<gene>
    <name evidence="2" type="ORF">M9458_049999</name>
</gene>
<reference evidence="2 3" key="1">
    <citation type="submission" date="2024-05" db="EMBL/GenBank/DDBJ databases">
        <title>Genome sequencing and assembly of Indian major carp, Cirrhinus mrigala (Hamilton, 1822).</title>
        <authorList>
            <person name="Mohindra V."/>
            <person name="Chowdhury L.M."/>
            <person name="Lal K."/>
            <person name="Jena J.K."/>
        </authorList>
    </citation>
    <scope>NUCLEOTIDE SEQUENCE [LARGE SCALE GENOMIC DNA]</scope>
    <source>
        <strain evidence="2">CM1030</strain>
        <tissue evidence="2">Blood</tissue>
    </source>
</reference>
<evidence type="ECO:0000313" key="2">
    <source>
        <dbReference type="EMBL" id="KAL0155736.1"/>
    </source>
</evidence>
<feature type="non-terminal residue" evidence="2">
    <location>
        <position position="73"/>
    </location>
</feature>
<evidence type="ECO:0000313" key="3">
    <source>
        <dbReference type="Proteomes" id="UP001529510"/>
    </source>
</evidence>
<dbReference type="Proteomes" id="UP001529510">
    <property type="component" value="Unassembled WGS sequence"/>
</dbReference>
<sequence length="73" mass="8462">MTDLDRLVVGLQQRIKELEDNVIMLEKENDKNLYGAVSLRIIELEFAEIQDLVNRLNRTTSNYHHHSVQAAAQ</sequence>
<dbReference type="EMBL" id="JAMKFB020000025">
    <property type="protein sequence ID" value="KAL0155736.1"/>
    <property type="molecule type" value="Genomic_DNA"/>
</dbReference>
<name>A0ABD0N4H1_CIRMR</name>
<accession>A0ABD0N4H1</accession>
<keyword evidence="3" id="KW-1185">Reference proteome</keyword>
<evidence type="ECO:0000256" key="1">
    <source>
        <dbReference type="SAM" id="Coils"/>
    </source>
</evidence>